<evidence type="ECO:0000256" key="4">
    <source>
        <dbReference type="ARBA" id="ARBA00023163"/>
    </source>
</evidence>
<dbReference type="EMBL" id="NILF01000044">
    <property type="protein sequence ID" value="TWL37129.1"/>
    <property type="molecule type" value="Genomic_DNA"/>
</dbReference>
<dbReference type="InterPro" id="IPR005119">
    <property type="entry name" value="LysR_subst-bd"/>
</dbReference>
<dbReference type="GO" id="GO:0003700">
    <property type="term" value="F:DNA-binding transcription factor activity"/>
    <property type="evidence" value="ECO:0007669"/>
    <property type="project" value="InterPro"/>
</dbReference>
<dbReference type="GO" id="GO:0003677">
    <property type="term" value="F:DNA binding"/>
    <property type="evidence" value="ECO:0007669"/>
    <property type="project" value="UniProtKB-KW"/>
</dbReference>
<organism evidence="6 8">
    <name type="scientific">Bacillus paralicheniformis</name>
    <dbReference type="NCBI Taxonomy" id="1648923"/>
    <lineage>
        <taxon>Bacteria</taxon>
        <taxon>Bacillati</taxon>
        <taxon>Bacillota</taxon>
        <taxon>Bacilli</taxon>
        <taxon>Bacillales</taxon>
        <taxon>Bacillaceae</taxon>
        <taxon>Bacillus</taxon>
    </lineage>
</organism>
<evidence type="ECO:0000313" key="9">
    <source>
        <dbReference type="Proteomes" id="UP000429980"/>
    </source>
</evidence>
<proteinExistence type="inferred from homology"/>
<evidence type="ECO:0000313" key="8">
    <source>
        <dbReference type="Proteomes" id="UP000185604"/>
    </source>
</evidence>
<dbReference type="FunFam" id="1.10.10.10:FF:000001">
    <property type="entry name" value="LysR family transcriptional regulator"/>
    <property type="match status" value="1"/>
</dbReference>
<dbReference type="SUPFAM" id="SSF46785">
    <property type="entry name" value="Winged helix' DNA-binding domain"/>
    <property type="match status" value="1"/>
</dbReference>
<evidence type="ECO:0000313" key="6">
    <source>
        <dbReference type="EMBL" id="OLF93743.1"/>
    </source>
</evidence>
<keyword evidence="9" id="KW-1185">Reference proteome</keyword>
<dbReference type="InterPro" id="IPR050950">
    <property type="entry name" value="HTH-type_LysR_regulators"/>
</dbReference>
<dbReference type="EMBL" id="LKPO01000013">
    <property type="protein sequence ID" value="OLF93743.1"/>
    <property type="molecule type" value="Genomic_DNA"/>
</dbReference>
<dbReference type="Proteomes" id="UP000429980">
    <property type="component" value="Unassembled WGS sequence"/>
</dbReference>
<dbReference type="AlphaFoldDB" id="A0A6I7TXR1"/>
<keyword evidence="2" id="KW-0805">Transcription regulation</keyword>
<dbReference type="PANTHER" id="PTHR30419:SF25">
    <property type="entry name" value="HTH-TYPE TRANSCRIPTIONAL REGULATOR YTLI"/>
    <property type="match status" value="1"/>
</dbReference>
<dbReference type="PRINTS" id="PR00039">
    <property type="entry name" value="HTHLYSR"/>
</dbReference>
<dbReference type="SUPFAM" id="SSF53850">
    <property type="entry name" value="Periplasmic binding protein-like II"/>
    <property type="match status" value="1"/>
</dbReference>
<evidence type="ECO:0000256" key="2">
    <source>
        <dbReference type="ARBA" id="ARBA00023015"/>
    </source>
</evidence>
<dbReference type="Proteomes" id="UP000185604">
    <property type="component" value="Unassembled WGS sequence"/>
</dbReference>
<reference evidence="7 9" key="2">
    <citation type="submission" date="2019-06" db="EMBL/GenBank/DDBJ databases">
        <title>Genome sequence analysis of &gt;100 Bacillus licheniformis strains suggests intrinsic resistance to this species.</title>
        <authorList>
            <person name="Wels M."/>
            <person name="Siezen R.J."/>
            <person name="Johansen E."/>
            <person name="Stuer-Lauridsen B."/>
            <person name="Bjerre K."/>
            <person name="Nielsen B.K.K."/>
        </authorList>
    </citation>
    <scope>NUCLEOTIDE SEQUENCE [LARGE SCALE GENOMIC DNA]</scope>
    <source>
        <strain evidence="7 9">BAC-15381</strain>
    </source>
</reference>
<keyword evidence="3" id="KW-0238">DNA-binding</keyword>
<dbReference type="Pfam" id="PF03466">
    <property type="entry name" value="LysR_substrate"/>
    <property type="match status" value="1"/>
</dbReference>
<evidence type="ECO:0000313" key="7">
    <source>
        <dbReference type="EMBL" id="TWL37129.1"/>
    </source>
</evidence>
<feature type="domain" description="HTH lysR-type" evidence="5">
    <location>
        <begin position="1"/>
        <end position="57"/>
    </location>
</feature>
<evidence type="ECO:0000256" key="3">
    <source>
        <dbReference type="ARBA" id="ARBA00023125"/>
    </source>
</evidence>
<sequence>MDFKTLKTFHKIVACGSFNRAAEELNYAQSTVTMQIKKLEEDLGIRLLERGKTFRLTEAGRLFFEESSHIVKNMDHLQHHMAYLLLGEAGNIRLGAVEPIASCDLPRMLERFLADYPKIRVSVDIANSSTLGERLVQGSLDLAVCSTPAMGTDLYFEPLYAEELVVLLPEGHPAGNNEHIHLKDLREHRLLITANNCTYRKKVEIAFQELPGSQMNTMEIGSMTALKNYVAAGLGVALIPKSIVSPPPPGTIVRFIGDDPISVTFGILCKTASFPLKQADAKLYQYLKQELGEPKKPSG</sequence>
<dbReference type="InterPro" id="IPR000847">
    <property type="entry name" value="LysR_HTH_N"/>
</dbReference>
<gene>
    <name evidence="6" type="ORF">B4121_2113</name>
    <name evidence="7" type="ORF">CHCC15381_1365</name>
</gene>
<dbReference type="Gene3D" id="3.40.190.10">
    <property type="entry name" value="Periplasmic binding protein-like II"/>
    <property type="match status" value="2"/>
</dbReference>
<dbReference type="InterPro" id="IPR036390">
    <property type="entry name" value="WH_DNA-bd_sf"/>
</dbReference>
<dbReference type="Pfam" id="PF00126">
    <property type="entry name" value="HTH_1"/>
    <property type="match status" value="1"/>
</dbReference>
<dbReference type="CDD" id="cd05466">
    <property type="entry name" value="PBP2_LTTR_substrate"/>
    <property type="match status" value="1"/>
</dbReference>
<name>A0A6I7TXR1_9BACI</name>
<comment type="similarity">
    <text evidence="1">Belongs to the LysR transcriptional regulatory family.</text>
</comment>
<comment type="caution">
    <text evidence="6">The sequence shown here is derived from an EMBL/GenBank/DDBJ whole genome shotgun (WGS) entry which is preliminary data.</text>
</comment>
<protein>
    <submittedName>
        <fullName evidence="7">HTH-type transcriptional activator CmpR</fullName>
    </submittedName>
    <submittedName>
        <fullName evidence="6">Transcriptional regulator LysR family</fullName>
    </submittedName>
</protein>
<evidence type="ECO:0000259" key="5">
    <source>
        <dbReference type="PROSITE" id="PS50931"/>
    </source>
</evidence>
<evidence type="ECO:0000256" key="1">
    <source>
        <dbReference type="ARBA" id="ARBA00009437"/>
    </source>
</evidence>
<dbReference type="PROSITE" id="PS50931">
    <property type="entry name" value="HTH_LYSR"/>
    <property type="match status" value="1"/>
</dbReference>
<dbReference type="Gene3D" id="1.10.10.10">
    <property type="entry name" value="Winged helix-like DNA-binding domain superfamily/Winged helix DNA-binding domain"/>
    <property type="match status" value="1"/>
</dbReference>
<dbReference type="RefSeq" id="WP_023857779.1">
    <property type="nucleotide sequence ID" value="NZ_AP023088.1"/>
</dbReference>
<dbReference type="InterPro" id="IPR036388">
    <property type="entry name" value="WH-like_DNA-bd_sf"/>
</dbReference>
<keyword evidence="4" id="KW-0804">Transcription</keyword>
<reference evidence="6 8" key="1">
    <citation type="journal article" date="2016" name="Front. Microbiol.">
        <title>High-Level Heat Resistance of Spores of Bacillus amyloliquefaciens and Bacillus licheniformis Results from the Presence of a spoVA Operon in a Tn1546 Transposon.</title>
        <authorList>
            <person name="Berendsen E.M."/>
            <person name="Koning R.A."/>
            <person name="Boekhorst J."/>
            <person name="de Jong A."/>
            <person name="Kuipers O.P."/>
            <person name="Wells-Bennik M.H."/>
        </authorList>
    </citation>
    <scope>NUCLEOTIDE SEQUENCE [LARGE SCALE GENOMIC DNA]</scope>
    <source>
        <strain evidence="6 8">B4121</strain>
    </source>
</reference>
<dbReference type="GO" id="GO:0005829">
    <property type="term" value="C:cytosol"/>
    <property type="evidence" value="ECO:0007669"/>
    <property type="project" value="TreeGrafter"/>
</dbReference>
<dbReference type="PANTHER" id="PTHR30419">
    <property type="entry name" value="HTH-TYPE TRANSCRIPTIONAL REGULATOR YBHD"/>
    <property type="match status" value="1"/>
</dbReference>
<accession>A0A6I7TXR1</accession>